<proteinExistence type="predicted"/>
<dbReference type="EMBL" id="MN739276">
    <property type="protein sequence ID" value="QHS96679.1"/>
    <property type="molecule type" value="Genomic_DNA"/>
</dbReference>
<evidence type="ECO:0000256" key="1">
    <source>
        <dbReference type="SAM" id="MobiDB-lite"/>
    </source>
</evidence>
<accession>A0A6C0BYP1</accession>
<organism evidence="2">
    <name type="scientific">viral metagenome</name>
    <dbReference type="NCBI Taxonomy" id="1070528"/>
    <lineage>
        <taxon>unclassified sequences</taxon>
        <taxon>metagenomes</taxon>
        <taxon>organismal metagenomes</taxon>
    </lineage>
</organism>
<name>A0A6C0BYP1_9ZZZZ</name>
<evidence type="ECO:0000313" key="2">
    <source>
        <dbReference type="EMBL" id="QHS96679.1"/>
    </source>
</evidence>
<reference evidence="2" key="1">
    <citation type="journal article" date="2020" name="Nature">
        <title>Giant virus diversity and host interactions through global metagenomics.</title>
        <authorList>
            <person name="Schulz F."/>
            <person name="Roux S."/>
            <person name="Paez-Espino D."/>
            <person name="Jungbluth S."/>
            <person name="Walsh D.A."/>
            <person name="Denef V.J."/>
            <person name="McMahon K.D."/>
            <person name="Konstantinidis K.T."/>
            <person name="Eloe-Fadrosh E.A."/>
            <person name="Kyrpides N.C."/>
            <person name="Woyke T."/>
        </authorList>
    </citation>
    <scope>NUCLEOTIDE SEQUENCE</scope>
    <source>
        <strain evidence="2">GVMAG-M-3300020166-18</strain>
    </source>
</reference>
<dbReference type="AlphaFoldDB" id="A0A6C0BYP1"/>
<feature type="region of interest" description="Disordered" evidence="1">
    <location>
        <begin position="91"/>
        <end position="116"/>
    </location>
</feature>
<sequence length="143" mass="17268">MKVTSAKTLHPVEVISLAERSLWGERNKLLNHHKSYAVRSSYYPHNMDEWHEKETEICREYNMKIARLNHVRREIHRTRYESIHSLNKVDRDDYDSDATETDITPSMSQDTQYTQDTQHAQNTQMYICRLKKFIHDQVQLLWY</sequence>
<feature type="compositionally biased region" description="Polar residues" evidence="1">
    <location>
        <begin position="101"/>
        <end position="116"/>
    </location>
</feature>
<protein>
    <submittedName>
        <fullName evidence="2">Uncharacterized protein</fullName>
    </submittedName>
</protein>